<dbReference type="Pfam" id="PF14577">
    <property type="entry name" value="SEO_C"/>
    <property type="match status" value="1"/>
</dbReference>
<reference evidence="3 4" key="1">
    <citation type="submission" date="2020-04" db="EMBL/GenBank/DDBJ databases">
        <title>Plant Genome Project.</title>
        <authorList>
            <person name="Zhang R.-G."/>
        </authorList>
    </citation>
    <scope>NUCLEOTIDE SEQUENCE [LARGE SCALE GENOMIC DNA]</scope>
    <source>
        <strain evidence="3">YNK0</strain>
        <tissue evidence="3">Leaf</tissue>
    </source>
</reference>
<dbReference type="Pfam" id="PF14576">
    <property type="entry name" value="SEO_N"/>
    <property type="match status" value="1"/>
</dbReference>
<dbReference type="PANTHER" id="PTHR33232">
    <property type="entry name" value="PROTEIN SIEVE ELEMENT OCCLUSION B-LIKE"/>
    <property type="match status" value="1"/>
</dbReference>
<accession>A0A835CZT9</accession>
<organism evidence="3 4">
    <name type="scientific">Tetracentron sinense</name>
    <name type="common">Spur-leaf</name>
    <dbReference type="NCBI Taxonomy" id="13715"/>
    <lineage>
        <taxon>Eukaryota</taxon>
        <taxon>Viridiplantae</taxon>
        <taxon>Streptophyta</taxon>
        <taxon>Embryophyta</taxon>
        <taxon>Tracheophyta</taxon>
        <taxon>Spermatophyta</taxon>
        <taxon>Magnoliopsida</taxon>
        <taxon>Trochodendrales</taxon>
        <taxon>Trochodendraceae</taxon>
        <taxon>Tetracentron</taxon>
    </lineage>
</organism>
<feature type="domain" description="Sieve element occlusion C-terminal" evidence="2">
    <location>
        <begin position="460"/>
        <end position="691"/>
    </location>
</feature>
<dbReference type="GO" id="GO:0010088">
    <property type="term" value="P:phloem development"/>
    <property type="evidence" value="ECO:0007669"/>
    <property type="project" value="InterPro"/>
</dbReference>
<name>A0A835CZT9_TETSI</name>
<keyword evidence="4" id="KW-1185">Reference proteome</keyword>
<protein>
    <recommendedName>
        <fullName evidence="5">Protein SIEVE ELEMENT OCCLUSION B-like</fullName>
    </recommendedName>
</protein>
<dbReference type="InterPro" id="IPR027942">
    <property type="entry name" value="SEO_N"/>
</dbReference>
<dbReference type="Proteomes" id="UP000655225">
    <property type="component" value="Unassembled WGS sequence"/>
</dbReference>
<evidence type="ECO:0000259" key="2">
    <source>
        <dbReference type="Pfam" id="PF14577"/>
    </source>
</evidence>
<feature type="domain" description="Sieve element occlusion N-terminal" evidence="1">
    <location>
        <begin position="15"/>
        <end position="298"/>
    </location>
</feature>
<evidence type="ECO:0008006" key="5">
    <source>
        <dbReference type="Google" id="ProtNLM"/>
    </source>
</evidence>
<evidence type="ECO:0000313" key="3">
    <source>
        <dbReference type="EMBL" id="KAF8378190.1"/>
    </source>
</evidence>
<dbReference type="EMBL" id="JABCRI010000023">
    <property type="protein sequence ID" value="KAF8378190.1"/>
    <property type="molecule type" value="Genomic_DNA"/>
</dbReference>
<dbReference type="AlphaFoldDB" id="A0A835CZT9"/>
<gene>
    <name evidence="3" type="ORF">HHK36_029527</name>
</gene>
<evidence type="ECO:0000259" key="1">
    <source>
        <dbReference type="Pfam" id="PF14576"/>
    </source>
</evidence>
<proteinExistence type="predicted"/>
<comment type="caution">
    <text evidence="3">The sequence shown here is derived from an EMBL/GenBank/DDBJ whole genome shotgun (WGS) entry which is preliminary data.</text>
</comment>
<evidence type="ECO:0000313" key="4">
    <source>
        <dbReference type="Proteomes" id="UP000655225"/>
    </source>
</evidence>
<dbReference type="InterPro" id="IPR027944">
    <property type="entry name" value="SEO_C"/>
</dbReference>
<dbReference type="PANTHER" id="PTHR33232:SF20">
    <property type="entry name" value="PROTEIN SIEVE ELEMENT OCCLUSION B-LIKE"/>
    <property type="match status" value="1"/>
</dbReference>
<dbReference type="OrthoDB" id="1854460at2759"/>
<dbReference type="Gene3D" id="3.40.30.10">
    <property type="entry name" value="Glutaredoxin"/>
    <property type="match status" value="1"/>
</dbReference>
<dbReference type="InterPro" id="IPR039299">
    <property type="entry name" value="SEOA"/>
</dbReference>
<sequence>MERTVPITTTNQPIKDEIIMKQIQATHAPDGREVDVKPLLVLVEDILHCAEPSIDGVKQDSQAKRTNSLEDMTHNAGFNFMPESFAYDIHRISCELSCKCSGTGGDAKAAIMTIFNTLSSYTWDAKVVLALAAFAVNYVELSLVRQFCTTKYHHLAKSVSLLKNLSDHNMENSSILQPFFKLVKTMLDVTNSIVKFKELPTQYITLDTPTFFMAQSQTIPTAAYLTIRSVVACATQIVGLTVSAGSSYESTISSMEVTELSNTHDKLKQQLCICYKHIDERRSLEAYKTVVNVFETIHMDNMKILTTLIYAKDDKQLLFDRLKETKQKVSIDVLRGKIVLLLISDLDISKEVLEILEQIYNESDTQYYEVVWLPIVDRSTPFNNDTKEKFDKLVSKMPWYKVCDLSLLDRSVIKYIKEEWHFKKRPLLVALDAQGKVVCPNAIDMTLIWGSKAFPFSSTREKDLWMEEPWRLESLEDNIGQDIIKWIREEKYICLYGGDDGEWITEFTKKAISVAKEANIPFEMVYVGKSTPKERVGKIVGTIKKDKQLGHCLRDLTSIRHFWVRLESIWYSKMQRGKTVKNDEAMKEIETMLAFNSSDQGWAVIFKGSKDMIKANGKTLLDCFKTFNWGEVKAGTIGFLPAIEEYIKKNHTAHHCNSLSFSVPPWRIPEMMACAECVCPMVKCTMYQCCTD</sequence>